<dbReference type="RefSeq" id="WP_183586722.1">
    <property type="nucleotide sequence ID" value="NZ_JACHCA010000004.1"/>
</dbReference>
<accession>A0A841J9E6</accession>
<comment type="caution">
    <text evidence="1">The sequence shown here is derived from an EMBL/GenBank/DDBJ whole genome shotgun (WGS) entry which is preliminary data.</text>
</comment>
<protein>
    <submittedName>
        <fullName evidence="1">Uncharacterized protein</fullName>
    </submittedName>
</protein>
<name>A0A841J9E6_9SPHI</name>
<reference evidence="1 2" key="1">
    <citation type="submission" date="2020-08" db="EMBL/GenBank/DDBJ databases">
        <title>Genomic Encyclopedia of Type Strains, Phase IV (KMG-V): Genome sequencing to study the core and pangenomes of soil and plant-associated prokaryotes.</title>
        <authorList>
            <person name="Whitman W."/>
        </authorList>
    </citation>
    <scope>NUCLEOTIDE SEQUENCE [LARGE SCALE GENOMIC DNA]</scope>
    <source>
        <strain evidence="1 2">MP601</strain>
    </source>
</reference>
<dbReference type="EMBL" id="JACHCA010000004">
    <property type="protein sequence ID" value="MBB6127437.1"/>
    <property type="molecule type" value="Genomic_DNA"/>
</dbReference>
<gene>
    <name evidence="1" type="ORF">HDF22_001545</name>
</gene>
<sequence length="128" mass="15123">MSKKNLICRFRQALKIALAYGEAHASSQKAMKKEYANERHDEKLGDHFLTKITIKKQGSMYQVNQQFYVNGWLRDQHDWIATYGWHSNGHLMAIGSSRYLIFDPVEKLLYLEEWIDDGKTMNIYHQIK</sequence>
<organism evidence="1 2">
    <name type="scientific">Mucilaginibacter lappiensis</name>
    <dbReference type="NCBI Taxonomy" id="354630"/>
    <lineage>
        <taxon>Bacteria</taxon>
        <taxon>Pseudomonadati</taxon>
        <taxon>Bacteroidota</taxon>
        <taxon>Sphingobacteriia</taxon>
        <taxon>Sphingobacteriales</taxon>
        <taxon>Sphingobacteriaceae</taxon>
        <taxon>Mucilaginibacter</taxon>
    </lineage>
</organism>
<dbReference type="AlphaFoldDB" id="A0A841J9E6"/>
<dbReference type="Proteomes" id="UP000548326">
    <property type="component" value="Unassembled WGS sequence"/>
</dbReference>
<proteinExistence type="predicted"/>
<evidence type="ECO:0000313" key="1">
    <source>
        <dbReference type="EMBL" id="MBB6127437.1"/>
    </source>
</evidence>
<evidence type="ECO:0000313" key="2">
    <source>
        <dbReference type="Proteomes" id="UP000548326"/>
    </source>
</evidence>